<dbReference type="Proteomes" id="UP000251197">
    <property type="component" value="Unassembled WGS sequence"/>
</dbReference>
<dbReference type="InterPro" id="IPR029055">
    <property type="entry name" value="Ntn_hydrolases_N"/>
</dbReference>
<protein>
    <submittedName>
        <fullName evidence="1">Gamma-glutamyltransferase ywrD</fullName>
        <ecNumber evidence="1">2.3.2.2</ecNumber>
    </submittedName>
</protein>
<dbReference type="InterPro" id="IPR052896">
    <property type="entry name" value="GGT-like_enzyme"/>
</dbReference>
<dbReference type="InterPro" id="IPR043138">
    <property type="entry name" value="GGT_lsub"/>
</dbReference>
<dbReference type="EC" id="2.3.2.2" evidence="1"/>
<dbReference type="GO" id="GO:0103068">
    <property type="term" value="F:leukotriene C4 gamma-glutamyl transferase activity"/>
    <property type="evidence" value="ECO:0007669"/>
    <property type="project" value="UniProtKB-EC"/>
</dbReference>
<dbReference type="PANTHER" id="PTHR43881">
    <property type="entry name" value="GAMMA-GLUTAMYLTRANSPEPTIDASE (AFU_ORTHOLOGUE AFUA_4G13580)"/>
    <property type="match status" value="1"/>
</dbReference>
<keyword evidence="1" id="KW-0808">Transferase</keyword>
<proteinExistence type="predicted"/>
<organism evidence="1 2">
    <name type="scientific">Cedecea neteri</name>
    <dbReference type="NCBI Taxonomy" id="158822"/>
    <lineage>
        <taxon>Bacteria</taxon>
        <taxon>Pseudomonadati</taxon>
        <taxon>Pseudomonadota</taxon>
        <taxon>Gammaproteobacteria</taxon>
        <taxon>Enterobacterales</taxon>
        <taxon>Enterobacteriaceae</taxon>
        <taxon>Cedecea</taxon>
    </lineage>
</organism>
<dbReference type="PANTHER" id="PTHR43881:SF5">
    <property type="entry name" value="GAMMA-GLUTAMYLTRANSPEPTIDASE"/>
    <property type="match status" value="1"/>
</dbReference>
<accession>A0A2X2V6J5</accession>
<sequence length="175" mass="18987">MRRTGFPVTASQANATQSKYAELVDVPGFADTFLQRGEVPATGSRFTQPRLATTLTRMTVEGLDSFYRGPLASLIAEELAELGLPVTAADLAAHRATRTKPLRLEHQAGEIFNLAPPTQGLVSLAILGITDRLSMANASEVQTIHRIVEATKKPLRCATRISPTRARSLPQYKTC</sequence>
<evidence type="ECO:0000313" key="2">
    <source>
        <dbReference type="Proteomes" id="UP000251197"/>
    </source>
</evidence>
<name>A0A2X2V6J5_9ENTR</name>
<dbReference type="Gene3D" id="1.10.246.130">
    <property type="match status" value="1"/>
</dbReference>
<evidence type="ECO:0000313" key="1">
    <source>
        <dbReference type="EMBL" id="SQA97299.1"/>
    </source>
</evidence>
<dbReference type="STRING" id="158822.LH23_09555"/>
<gene>
    <name evidence="1" type="primary">ywrD_2</name>
    <name evidence="1" type="ORF">NCTC12120_01118</name>
</gene>
<dbReference type="AlphaFoldDB" id="A0A2X2V6J5"/>
<keyword evidence="1" id="KW-0012">Acyltransferase</keyword>
<dbReference type="EMBL" id="UAVU01000003">
    <property type="protein sequence ID" value="SQA97299.1"/>
    <property type="molecule type" value="Genomic_DNA"/>
</dbReference>
<reference evidence="1 2" key="1">
    <citation type="submission" date="2018-06" db="EMBL/GenBank/DDBJ databases">
        <authorList>
            <consortium name="Pathogen Informatics"/>
            <person name="Doyle S."/>
        </authorList>
    </citation>
    <scope>NUCLEOTIDE SEQUENCE [LARGE SCALE GENOMIC DNA]</scope>
    <source>
        <strain evidence="1 2">NCTC12120</strain>
    </source>
</reference>
<dbReference type="Pfam" id="PF01019">
    <property type="entry name" value="G_glu_transpept"/>
    <property type="match status" value="1"/>
</dbReference>
<dbReference type="SUPFAM" id="SSF56235">
    <property type="entry name" value="N-terminal nucleophile aminohydrolases (Ntn hydrolases)"/>
    <property type="match status" value="1"/>
</dbReference>